<dbReference type="AlphaFoldDB" id="A0A916E7J9"/>
<dbReference type="EMBL" id="CAGKOT010000025">
    <property type="protein sequence ID" value="CAB5368596.1"/>
    <property type="molecule type" value="Genomic_DNA"/>
</dbReference>
<evidence type="ECO:0000313" key="1">
    <source>
        <dbReference type="EMBL" id="CAB5368596.1"/>
    </source>
</evidence>
<comment type="caution">
    <text evidence="1">The sequence shown here is derived from an EMBL/GenBank/DDBJ whole genome shotgun (WGS) entry which is preliminary data.</text>
</comment>
<dbReference type="Proteomes" id="UP000684084">
    <property type="component" value="Unassembled WGS sequence"/>
</dbReference>
<sequence>MKTHFLQSDPRNDFGNWHEKQQSVALSALKNFSEMQNTKAIKDFWQGVEELNRRNEINKKKTKYLIINFRLFSYI</sequence>
<reference evidence="1" key="1">
    <citation type="submission" date="2020-05" db="EMBL/GenBank/DDBJ databases">
        <authorList>
            <person name="Rincon C."/>
            <person name="Sanders R I."/>
            <person name="Robbins C."/>
            <person name="Chaturvedi A."/>
        </authorList>
    </citation>
    <scope>NUCLEOTIDE SEQUENCE</scope>
    <source>
        <strain evidence="1">CHB12</strain>
    </source>
</reference>
<proteinExistence type="predicted"/>
<accession>A0A916E7J9</accession>
<protein>
    <submittedName>
        <fullName evidence="1">Uncharacterized protein</fullName>
    </submittedName>
</protein>
<gene>
    <name evidence="1" type="ORF">CHRIB12_LOCUS11814</name>
</gene>
<evidence type="ECO:0000313" key="2">
    <source>
        <dbReference type="Proteomes" id="UP000684084"/>
    </source>
</evidence>
<organism evidence="1 2">
    <name type="scientific">Rhizophagus irregularis</name>
    <dbReference type="NCBI Taxonomy" id="588596"/>
    <lineage>
        <taxon>Eukaryota</taxon>
        <taxon>Fungi</taxon>
        <taxon>Fungi incertae sedis</taxon>
        <taxon>Mucoromycota</taxon>
        <taxon>Glomeromycotina</taxon>
        <taxon>Glomeromycetes</taxon>
        <taxon>Glomerales</taxon>
        <taxon>Glomeraceae</taxon>
        <taxon>Rhizophagus</taxon>
    </lineage>
</organism>
<dbReference type="OrthoDB" id="2430677at2759"/>
<name>A0A916E7J9_9GLOM</name>